<evidence type="ECO:0000313" key="5">
    <source>
        <dbReference type="RefSeq" id="XP_016489745.1"/>
    </source>
</evidence>
<feature type="domain" description="Sieve element occlusion C-terminal" evidence="3">
    <location>
        <begin position="481"/>
        <end position="711"/>
    </location>
</feature>
<dbReference type="PaxDb" id="4097-A0A1S4BLL4"/>
<dbReference type="Proteomes" id="UP000790787">
    <property type="component" value="Chromosome 24"/>
</dbReference>
<dbReference type="KEGG" id="nta:107809602"/>
<evidence type="ECO:0000259" key="3">
    <source>
        <dbReference type="Pfam" id="PF14577"/>
    </source>
</evidence>
<dbReference type="Pfam" id="PF14577">
    <property type="entry name" value="SEO_C"/>
    <property type="match status" value="1"/>
</dbReference>
<feature type="region of interest" description="Disordered" evidence="1">
    <location>
        <begin position="1"/>
        <end position="24"/>
    </location>
</feature>
<gene>
    <name evidence="5" type="primary">LOC107809602</name>
</gene>
<feature type="compositionally biased region" description="Polar residues" evidence="1">
    <location>
        <begin position="1"/>
        <end position="11"/>
    </location>
</feature>
<feature type="compositionally biased region" description="Basic and acidic residues" evidence="1">
    <location>
        <begin position="15"/>
        <end position="24"/>
    </location>
</feature>
<evidence type="ECO:0000256" key="1">
    <source>
        <dbReference type="SAM" id="MobiDB-lite"/>
    </source>
</evidence>
<organism evidence="4 5">
    <name type="scientific">Nicotiana tabacum</name>
    <name type="common">Common tobacco</name>
    <dbReference type="NCBI Taxonomy" id="4097"/>
    <lineage>
        <taxon>Eukaryota</taxon>
        <taxon>Viridiplantae</taxon>
        <taxon>Streptophyta</taxon>
        <taxon>Embryophyta</taxon>
        <taxon>Tracheophyta</taxon>
        <taxon>Spermatophyta</taxon>
        <taxon>Magnoliopsida</taxon>
        <taxon>eudicotyledons</taxon>
        <taxon>Gunneridae</taxon>
        <taxon>Pentapetalae</taxon>
        <taxon>asterids</taxon>
        <taxon>lamiids</taxon>
        <taxon>Solanales</taxon>
        <taxon>Solanaceae</taxon>
        <taxon>Nicotianoideae</taxon>
        <taxon>Nicotianeae</taxon>
        <taxon>Nicotiana</taxon>
    </lineage>
</organism>
<dbReference type="InterPro" id="IPR039299">
    <property type="entry name" value="SEOA"/>
</dbReference>
<dbReference type="RefSeq" id="XP_016489745.1">
    <property type="nucleotide sequence ID" value="XM_016634259.1"/>
</dbReference>
<dbReference type="RefSeq" id="XP_016489745.1">
    <property type="nucleotide sequence ID" value="XM_016634259.2"/>
</dbReference>
<dbReference type="OrthoDB" id="1145248at2759"/>
<feature type="domain" description="Sieve element occlusion N-terminal" evidence="2">
    <location>
        <begin position="27"/>
        <end position="316"/>
    </location>
</feature>
<protein>
    <submittedName>
        <fullName evidence="5">Protein SIEVE ELEMENT OCCLUSION B-like</fullName>
    </submittedName>
</protein>
<accession>A0A1S4BLL4</accession>
<evidence type="ECO:0000313" key="4">
    <source>
        <dbReference type="Proteomes" id="UP000790787"/>
    </source>
</evidence>
<proteinExistence type="predicted"/>
<reference evidence="4" key="1">
    <citation type="journal article" date="2014" name="Nat. Commun.">
        <title>The tobacco genome sequence and its comparison with those of tomato and potato.</title>
        <authorList>
            <person name="Sierro N."/>
            <person name="Battey J.N."/>
            <person name="Ouadi S."/>
            <person name="Bakaher N."/>
            <person name="Bovet L."/>
            <person name="Willig A."/>
            <person name="Goepfert S."/>
            <person name="Peitsch M.C."/>
            <person name="Ivanov N.V."/>
        </authorList>
    </citation>
    <scope>NUCLEOTIDE SEQUENCE [LARGE SCALE GENOMIC DNA]</scope>
</reference>
<dbReference type="PANTHER" id="PTHR33232">
    <property type="entry name" value="PROTEIN SIEVE ELEMENT OCCLUSION B-LIKE"/>
    <property type="match status" value="1"/>
</dbReference>
<dbReference type="GeneID" id="107809602"/>
<evidence type="ECO:0000259" key="2">
    <source>
        <dbReference type="Pfam" id="PF14576"/>
    </source>
</evidence>
<name>A0A1S4BLL4_TOBAC</name>
<dbReference type="InterPro" id="IPR027942">
    <property type="entry name" value="SEO_N"/>
</dbReference>
<dbReference type="STRING" id="4097.A0A1S4BLL4"/>
<reference evidence="5" key="2">
    <citation type="submission" date="2025-08" db="UniProtKB">
        <authorList>
            <consortium name="RefSeq"/>
        </authorList>
    </citation>
    <scope>IDENTIFICATION</scope>
    <source>
        <tissue evidence="5">Leaf</tissue>
    </source>
</reference>
<keyword evidence="4" id="KW-1185">Reference proteome</keyword>
<dbReference type="Pfam" id="PF14576">
    <property type="entry name" value="SEO_N"/>
    <property type="match status" value="1"/>
</dbReference>
<dbReference type="PANTHER" id="PTHR33232:SF12">
    <property type="entry name" value="PROTEIN SIEVE ELEMENT OCCLUSION B-LIKE"/>
    <property type="match status" value="1"/>
</dbReference>
<dbReference type="AlphaFoldDB" id="A0A1S4BLL4"/>
<sequence length="712" mass="82173">MASHSLVSSTAKPEPVTRRERPVFSMSDDHAMSKKILDTHSPNGREVDVAIILQVIEEIFQHAFLAIDGVLQDSHRESMETSKLEEKTSFTFDSFHLEGLAYIMHKVSCQLTCKFSGGGEAHATTMEILGMLSSYHWDAKLVLTLASFSIIYGEFWLVAQKFATQPLAKMVALLKQLPDIIEHAAALKSRFDAINNLLKAILDITKCIIEFKRLPSQYISEDQPPMSVAIAYFPTAVYWTIKSIVACASQLTSLLGMSYEFISATTTDTWEMSSSTHKLNNISDHLRAELERCYEHIQEKKHTEYYQMLVHLFETTQFDNMKINKALIYIKDDLLPLEVGTMHTRASIDALRRKTVLLLISDLDITPEEVLILATIYNESRGRSELQYEIVWLPISDRSREWNEGYEHKFKELQARMPWFTLHHPSLLEPAVIKYVKERWHFSKKMMLVALDPQQGKVVCQNAIHMAWIWGNLAYPFTMAKQEELWSIESWRLELVVDGIDQNIIEWMTAGKYICLYGGEDVEWIEKFTTSAKSVAHRAGIDLHMIYVGKSNNKDRVRRINSIIRKENLSYCLDDVMSVWYFWTRLESMFYSKMQLGQTIKDDKIMQEVLTMLSFDGSDQGWAVISRGSFEMARAKSVVITKTLEDFHVWEEDAREKGFVLALIDYFLHLHTPQHCNRLILPGLDVDIPEMITCAECGRQMDKFFMYRCCTD</sequence>
<dbReference type="OMA" id="CELNYEI"/>
<dbReference type="GO" id="GO:0010088">
    <property type="term" value="P:phloem development"/>
    <property type="evidence" value="ECO:0007669"/>
    <property type="project" value="InterPro"/>
</dbReference>
<dbReference type="InterPro" id="IPR027944">
    <property type="entry name" value="SEO_C"/>
</dbReference>